<evidence type="ECO:0000313" key="4">
    <source>
        <dbReference type="EMBL" id="SHN50890.1"/>
    </source>
</evidence>
<dbReference type="GO" id="GO:0016829">
    <property type="term" value="F:lyase activity"/>
    <property type="evidence" value="ECO:0007669"/>
    <property type="project" value="UniProtKB-UniRule"/>
</dbReference>
<dbReference type="Gene3D" id="3.30.70.1380">
    <property type="entry name" value="Transcriptional regulatory protein pf0864 domain like"/>
    <property type="match status" value="1"/>
</dbReference>
<dbReference type="Proteomes" id="UP000184428">
    <property type="component" value="Unassembled WGS sequence"/>
</dbReference>
<accession>A0A1M7RXF7</accession>
<feature type="transmembrane region" description="Helical" evidence="3">
    <location>
        <begin position="17"/>
        <end position="36"/>
    </location>
</feature>
<keyword evidence="2" id="KW-0456">Lyase</keyword>
<organism evidence="4 5">
    <name type="scientific">Geodermatophilus obscurus</name>
    <dbReference type="NCBI Taxonomy" id="1861"/>
    <lineage>
        <taxon>Bacteria</taxon>
        <taxon>Bacillati</taxon>
        <taxon>Actinomycetota</taxon>
        <taxon>Actinomycetes</taxon>
        <taxon>Geodermatophilales</taxon>
        <taxon>Geodermatophilaceae</taxon>
        <taxon>Geodermatophilus</taxon>
    </lineage>
</organism>
<dbReference type="EMBL" id="FRDM01000001">
    <property type="protein sequence ID" value="SHN50890.1"/>
    <property type="molecule type" value="Genomic_DNA"/>
</dbReference>
<dbReference type="HAMAP" id="MF_01074">
    <property type="entry name" value="LarC"/>
    <property type="match status" value="1"/>
</dbReference>
<sequence>MTRVGWLDLGNGVAGDMLLGAVVGAGVPLAGIVAALEPLQLPITLRAEDVRRGGLRAVRVVVDAPEEGQPARRWSDVRRLLGRLPEPLRSSAVEVFGVLARAEAAVHGGAEEDVHFHEVGALDAVADVVGVCAGMAALRLDRLVASPIALGGGTARTAHGTIPVPGPAVLALLEAAGAPGRGGPDEVELATPTGVALATTLATGFGPMPALRPTATGTGAGTRDPADRPNVVRLVVGEVEAEEEEEEAPVPSATSAGLDTTAAVVLEANVDDLDPRAWPLVLAALLDAGALDAWLTPVLMKKGRPAHVVAALAGPAGVARVRDVLLRETTTLGVRETTVVRHAVRRTFDTVHVDGHPVAVKLGWAADGSVVNAMPEWEDVARAAVALGRPVKQVLAQAVGLAEALRAGPPGRD</sequence>
<dbReference type="InterPro" id="IPR002822">
    <property type="entry name" value="Ni_insertion"/>
</dbReference>
<reference evidence="4 5" key="1">
    <citation type="submission" date="2016-12" db="EMBL/GenBank/DDBJ databases">
        <authorList>
            <person name="Song W.-J."/>
            <person name="Kurnit D.M."/>
        </authorList>
    </citation>
    <scope>NUCLEOTIDE SEQUENCE [LARGE SCALE GENOMIC DNA]</scope>
    <source>
        <strain evidence="4 5">DSM 43162</strain>
    </source>
</reference>
<evidence type="ECO:0000256" key="2">
    <source>
        <dbReference type="HAMAP-Rule" id="MF_01074"/>
    </source>
</evidence>
<dbReference type="OrthoDB" id="9765625at2"/>
<comment type="function">
    <text evidence="2">Involved in the biosynthesis of a nickel-pincer cofactor ((SCS)Ni(II) pincer complex). Binds Ni(2+), and functions in nickel delivery to pyridinium-3,5-bisthiocarboxylic acid mononucleotide (P2TMN), to form the mature cofactor. Is thus probably required for the activation of nickel-pincer cofactor-dependent enzymes.</text>
</comment>
<dbReference type="EC" id="4.99.1.12" evidence="2"/>
<evidence type="ECO:0000256" key="1">
    <source>
        <dbReference type="ARBA" id="ARBA00022596"/>
    </source>
</evidence>
<gene>
    <name evidence="2" type="primary">larC</name>
    <name evidence="4" type="ORF">SAMN05660350_00231</name>
</gene>
<keyword evidence="3" id="KW-1133">Transmembrane helix</keyword>
<dbReference type="PANTHER" id="PTHR36566">
    <property type="entry name" value="NICKEL INSERTION PROTEIN-RELATED"/>
    <property type="match status" value="1"/>
</dbReference>
<comment type="similarity">
    <text evidence="2">Belongs to the LarC family.</text>
</comment>
<evidence type="ECO:0000256" key="3">
    <source>
        <dbReference type="SAM" id="Phobius"/>
    </source>
</evidence>
<protein>
    <recommendedName>
        <fullName evidence="2">Pyridinium-3,5-bisthiocarboxylic acid mononucleotide nickel insertion protein</fullName>
        <shortName evidence="2">P2TMN nickel insertion protein</shortName>
        <ecNumber evidence="2">4.99.1.12</ecNumber>
    </recommendedName>
    <alternativeName>
        <fullName evidence="2">Nickel-pincer cofactor biosynthesis protein LarC</fullName>
    </alternativeName>
</protein>
<dbReference type="Gene3D" id="3.10.20.300">
    <property type="entry name" value="mk0293 like domain"/>
    <property type="match status" value="1"/>
</dbReference>
<dbReference type="GO" id="GO:0016151">
    <property type="term" value="F:nickel cation binding"/>
    <property type="evidence" value="ECO:0007669"/>
    <property type="project" value="UniProtKB-UniRule"/>
</dbReference>
<name>A0A1M7RXF7_9ACTN</name>
<proteinExistence type="inferred from homology"/>
<dbReference type="PANTHER" id="PTHR36566:SF1">
    <property type="entry name" value="PYRIDINIUM-3,5-BISTHIOCARBOXYLIC ACID MONONUCLEOTIDE NICKEL INSERTION PROTEIN"/>
    <property type="match status" value="1"/>
</dbReference>
<dbReference type="Pfam" id="PF01969">
    <property type="entry name" value="Ni_insertion"/>
    <property type="match status" value="1"/>
</dbReference>
<comment type="catalytic activity">
    <reaction evidence="2">
        <text>Ni(II)-pyridinium-3,5-bisthiocarboxylate mononucleotide = pyridinium-3,5-bisthiocarboxylate mononucleotide + Ni(2+)</text>
        <dbReference type="Rhea" id="RHEA:54784"/>
        <dbReference type="ChEBI" id="CHEBI:49786"/>
        <dbReference type="ChEBI" id="CHEBI:137372"/>
        <dbReference type="ChEBI" id="CHEBI:137373"/>
        <dbReference type="EC" id="4.99.1.12"/>
    </reaction>
</comment>
<keyword evidence="3" id="KW-0472">Membrane</keyword>
<keyword evidence="1 2" id="KW-0533">Nickel</keyword>
<evidence type="ECO:0000313" key="5">
    <source>
        <dbReference type="Proteomes" id="UP000184428"/>
    </source>
</evidence>
<dbReference type="AlphaFoldDB" id="A0A1M7RXF7"/>
<dbReference type="NCBIfam" id="TIGR00299">
    <property type="entry name" value="nickel pincer cofactor biosynthesis protein LarC"/>
    <property type="match status" value="1"/>
</dbReference>
<dbReference type="GO" id="GO:0051604">
    <property type="term" value="P:protein maturation"/>
    <property type="evidence" value="ECO:0007669"/>
    <property type="project" value="UniProtKB-UniRule"/>
</dbReference>
<dbReference type="RefSeq" id="WP_072911844.1">
    <property type="nucleotide sequence ID" value="NZ_FRDM01000001.1"/>
</dbReference>
<keyword evidence="3" id="KW-0812">Transmembrane</keyword>